<accession>A0A9X4QXJ4</accession>
<sequence length="347" mass="41412">MGYKNKFNLKYTNFNTLFKKNLKIMEDFYRSKPYISKSHRIFLLKQRGLSFKDENNAHAIFQNIPYYRLINGFKDTILENRNEDYSGFYFEDLIDLYDFDREISLFLFKYIQIFEESLLATLSNEISWNIGYNQCDYLNKANYNLGKKTMSGKSEQDILFQNINKVLEDNTIRPIVHYSKIHKNIPPWILFQYMSFGDKKYMYKLCKEQVKNSILLHYFNTSNGNIKEFMVYSLNIMNCYRNCAAHGEVISNNAFLNLPKPIHKKAYINALDSKNYRYNHYNQGIGIKGIFSLILVLNRLFRNRSTIKPRFSNELISIVDTFRNKNTKLFNKFSQNTMFPKNYKILL</sequence>
<dbReference type="Pfam" id="PF07751">
    <property type="entry name" value="Abi_2"/>
    <property type="match status" value="1"/>
</dbReference>
<name>A0A9X4QXJ4_9STAP</name>
<proteinExistence type="predicted"/>
<dbReference type="RefSeq" id="WP_277582671.1">
    <property type="nucleotide sequence ID" value="NZ_JAMBPY010000001.1"/>
</dbReference>
<comment type="caution">
    <text evidence="1">The sequence shown here is derived from an EMBL/GenBank/DDBJ whole genome shotgun (WGS) entry which is preliminary data.</text>
</comment>
<protein>
    <submittedName>
        <fullName evidence="1">Abi family protein</fullName>
    </submittedName>
</protein>
<reference evidence="1" key="1">
    <citation type="submission" date="2022-05" db="EMBL/GenBank/DDBJ databases">
        <title>Comparative genomics of Staphylococcus equorum isolates.</title>
        <authorList>
            <person name="Luelf R.H."/>
        </authorList>
    </citation>
    <scope>NUCLEOTIDE SEQUENCE</scope>
    <source>
        <strain evidence="1">TMW 2.2497</strain>
    </source>
</reference>
<dbReference type="InterPro" id="IPR011664">
    <property type="entry name" value="Abi_system_AbiD/AbiF-like"/>
</dbReference>
<dbReference type="AlphaFoldDB" id="A0A9X4QXJ4"/>
<dbReference type="EMBL" id="JAMBQA010000001">
    <property type="protein sequence ID" value="MDG0844664.1"/>
    <property type="molecule type" value="Genomic_DNA"/>
</dbReference>
<organism evidence="1 2">
    <name type="scientific">Staphylococcus equorum</name>
    <dbReference type="NCBI Taxonomy" id="246432"/>
    <lineage>
        <taxon>Bacteria</taxon>
        <taxon>Bacillati</taxon>
        <taxon>Bacillota</taxon>
        <taxon>Bacilli</taxon>
        <taxon>Bacillales</taxon>
        <taxon>Staphylococcaceae</taxon>
        <taxon>Staphylococcus</taxon>
    </lineage>
</organism>
<keyword evidence="2" id="KW-1185">Reference proteome</keyword>
<dbReference type="Proteomes" id="UP001152422">
    <property type="component" value="Unassembled WGS sequence"/>
</dbReference>
<evidence type="ECO:0000313" key="2">
    <source>
        <dbReference type="Proteomes" id="UP001152422"/>
    </source>
</evidence>
<gene>
    <name evidence="1" type="ORF">M4L89_00220</name>
</gene>
<evidence type="ECO:0000313" key="1">
    <source>
        <dbReference type="EMBL" id="MDG0844664.1"/>
    </source>
</evidence>